<reference evidence="1 2" key="1">
    <citation type="submission" date="2016-11" db="EMBL/GenBank/DDBJ databases">
        <authorList>
            <person name="Kadnikov V."/>
            <person name="Nazina T."/>
        </authorList>
    </citation>
    <scope>NUCLEOTIDE SEQUENCE [LARGE SCALE GENOMIC DNA]</scope>
    <source>
        <strain evidence="1 2">1017</strain>
    </source>
</reference>
<reference evidence="2" key="2">
    <citation type="submission" date="2017-01" db="EMBL/GenBank/DDBJ databases">
        <title>Genome sequencing and annotation of Geobacillus sp. 1017, a Hydrocarbon-Oxidizing Thermophilic Bacterium Isolated from a Heavy Oil Reservoir (China).</title>
        <authorList>
            <person name="Kadnikov V.V."/>
            <person name="Mardanov A.V."/>
            <person name="Poltaraus A.B."/>
            <person name="Sokolova D.S."/>
            <person name="Semenova E.M."/>
            <person name="Ravin N.V."/>
            <person name="Tourova T.P."/>
            <person name="Nazina T.N."/>
        </authorList>
    </citation>
    <scope>NUCLEOTIDE SEQUENCE [LARGE SCALE GENOMIC DNA]</scope>
    <source>
        <strain evidence="2">1017</strain>
    </source>
</reference>
<sequence>MKMTNPGTRIFTEESHGQRFALHPGMKMTHQDACIFTETSSLENFLSKEQLQDISH</sequence>
<organism evidence="1 2">
    <name type="scientific">Geobacillus proteiniphilus</name>
    <dbReference type="NCBI Taxonomy" id="860353"/>
    <lineage>
        <taxon>Bacteria</taxon>
        <taxon>Bacillati</taxon>
        <taxon>Bacillota</taxon>
        <taxon>Bacilli</taxon>
        <taxon>Bacillales</taxon>
        <taxon>Anoxybacillaceae</taxon>
        <taxon>Geobacillus</taxon>
    </lineage>
</organism>
<comment type="caution">
    <text evidence="1">The sequence shown here is derived from an EMBL/GenBank/DDBJ whole genome shotgun (WGS) entry which is preliminary data.</text>
</comment>
<proteinExistence type="predicted"/>
<name>A0A1Q5T4X8_9BACL</name>
<evidence type="ECO:0000313" key="2">
    <source>
        <dbReference type="Proteomes" id="UP000186030"/>
    </source>
</evidence>
<dbReference type="Proteomes" id="UP000186030">
    <property type="component" value="Unassembled WGS sequence"/>
</dbReference>
<protein>
    <submittedName>
        <fullName evidence="1">Uncharacterized protein</fullName>
    </submittedName>
</protein>
<accession>A0A1Q5T4X8</accession>
<gene>
    <name evidence="1" type="ORF">BRO54_1085</name>
</gene>
<dbReference type="AlphaFoldDB" id="A0A1Q5T4X8"/>
<evidence type="ECO:0000313" key="1">
    <source>
        <dbReference type="EMBL" id="OKO95280.1"/>
    </source>
</evidence>
<dbReference type="EMBL" id="MQMG01000009">
    <property type="protein sequence ID" value="OKO95280.1"/>
    <property type="molecule type" value="Genomic_DNA"/>
</dbReference>